<keyword evidence="5" id="KW-1185">Reference proteome</keyword>
<dbReference type="GO" id="GO:0061630">
    <property type="term" value="F:ubiquitin protein ligase activity"/>
    <property type="evidence" value="ECO:0007669"/>
    <property type="project" value="TreeGrafter"/>
</dbReference>
<dbReference type="GO" id="GO:0036297">
    <property type="term" value="P:interstrand cross-link repair"/>
    <property type="evidence" value="ECO:0007669"/>
    <property type="project" value="InterPro"/>
</dbReference>
<dbReference type="Pfam" id="PF11793">
    <property type="entry name" value="FANCL_C"/>
    <property type="match status" value="1"/>
</dbReference>
<dbReference type="InterPro" id="IPR043003">
    <property type="entry name" value="FANCL_d3_sf"/>
</dbReference>
<dbReference type="GO" id="GO:0043240">
    <property type="term" value="C:Fanconi anaemia nuclear complex"/>
    <property type="evidence" value="ECO:0007669"/>
    <property type="project" value="InterPro"/>
</dbReference>
<keyword evidence="1 3" id="KW-0863">Zinc-finger</keyword>
<dbReference type="RefSeq" id="XP_017877086.1">
    <property type="nucleotide sequence ID" value="XM_018021597.2"/>
</dbReference>
<dbReference type="InterPro" id="IPR001841">
    <property type="entry name" value="Znf_RING"/>
</dbReference>
<dbReference type="AlphaFoldDB" id="A0AAJ7ITV6"/>
<dbReference type="PROSITE" id="PS50089">
    <property type="entry name" value="ZF_RING_2"/>
    <property type="match status" value="1"/>
</dbReference>
<dbReference type="PANTHER" id="PTHR13206">
    <property type="entry name" value="UBIQUITIN LIGASE PROTEIN PHF9 FANCONI ANEMIA GROUP L PROTEIN"/>
    <property type="match status" value="1"/>
</dbReference>
<gene>
    <name evidence="6" type="primary">LOC108623221</name>
</gene>
<evidence type="ECO:0000256" key="3">
    <source>
        <dbReference type="PROSITE-ProRule" id="PRU00175"/>
    </source>
</evidence>
<dbReference type="InterPro" id="IPR026850">
    <property type="entry name" value="FANCL_C"/>
</dbReference>
<dbReference type="CDD" id="cd23832">
    <property type="entry name" value="DRWD-C_FANCL"/>
    <property type="match status" value="1"/>
</dbReference>
<dbReference type="Gene3D" id="3.10.110.20">
    <property type="entry name" value="RWD domain-like"/>
    <property type="match status" value="1"/>
</dbReference>
<reference evidence="6" key="1">
    <citation type="submission" date="2025-08" db="UniProtKB">
        <authorList>
            <consortium name="RefSeq"/>
        </authorList>
    </citation>
    <scope>IDENTIFICATION</scope>
    <source>
        <tissue evidence="6">Whole body</tissue>
    </source>
</reference>
<evidence type="ECO:0000259" key="4">
    <source>
        <dbReference type="PROSITE" id="PS50089"/>
    </source>
</evidence>
<dbReference type="GO" id="GO:0006513">
    <property type="term" value="P:protein monoubiquitination"/>
    <property type="evidence" value="ECO:0007669"/>
    <property type="project" value="TreeGrafter"/>
</dbReference>
<dbReference type="KEGG" id="ccal:108623221"/>
<evidence type="ECO:0000313" key="6">
    <source>
        <dbReference type="RefSeq" id="XP_017877086.1"/>
    </source>
</evidence>
<dbReference type="Gene3D" id="3.30.40.10">
    <property type="entry name" value="Zinc/RING finger domain, C3HC4 (zinc finger)"/>
    <property type="match status" value="1"/>
</dbReference>
<name>A0AAJ7ITV6_9HYME</name>
<dbReference type="GeneID" id="108623221"/>
<evidence type="ECO:0000256" key="2">
    <source>
        <dbReference type="ARBA" id="ARBA00022833"/>
    </source>
</evidence>
<dbReference type="SUPFAM" id="SSF57850">
    <property type="entry name" value="RING/U-box"/>
    <property type="match status" value="1"/>
</dbReference>
<accession>A0AAJ7ITV6</accession>
<keyword evidence="2" id="KW-0862">Zinc</keyword>
<dbReference type="PANTHER" id="PTHR13206:SF0">
    <property type="entry name" value="E3 UBIQUITIN-PROTEIN LIGASE FANCL"/>
    <property type="match status" value="1"/>
</dbReference>
<dbReference type="InterPro" id="IPR013083">
    <property type="entry name" value="Znf_RING/FYVE/PHD"/>
</dbReference>
<dbReference type="GO" id="GO:0008270">
    <property type="term" value="F:zinc ion binding"/>
    <property type="evidence" value="ECO:0007669"/>
    <property type="project" value="UniProtKB-KW"/>
</dbReference>
<keyword evidence="1 3" id="KW-0479">Metal-binding</keyword>
<dbReference type="SMART" id="SM01197">
    <property type="entry name" value="FANCL_C"/>
    <property type="match status" value="1"/>
</dbReference>
<proteinExistence type="predicted"/>
<feature type="non-terminal residue" evidence="6">
    <location>
        <position position="1"/>
    </location>
</feature>
<evidence type="ECO:0000313" key="5">
    <source>
        <dbReference type="Proteomes" id="UP000694925"/>
    </source>
</evidence>
<feature type="domain" description="RING-type" evidence="4">
    <location>
        <begin position="196"/>
        <end position="253"/>
    </location>
</feature>
<dbReference type="Pfam" id="PF18891">
    <property type="entry name" value="FANCL_d3"/>
    <property type="match status" value="1"/>
</dbReference>
<dbReference type="Proteomes" id="UP000694925">
    <property type="component" value="Unplaced"/>
</dbReference>
<protein>
    <submittedName>
        <fullName evidence="6">E3 ubiquitin-protein ligase FANCL</fullName>
    </submittedName>
</protein>
<dbReference type="InterPro" id="IPR026848">
    <property type="entry name" value="Fancl"/>
</dbReference>
<sequence>LDTSSEIQVFSDWTLSTITLSLNDVTLKLRRPKRETCPWTIVHSDLPDVSELGSFDKNIPNLAAARNKLKSQVQILERAWWNLKEIDENCYVLDPLVPKPCHLFRQIYLTSSLSMFIRINALYPMDVPEIKFLGSDIEVELKKDVVSRNLHNWDPGCDFIDNMSMLLNIDTFPKKEEVKKETSMEEHRGAISDEECCICFSLESDDETLPDKICNNNKCRRHFHTSCLLQWLQTIAGNHVVFDHIYGSCPNCRENISCYIK</sequence>
<dbReference type="CTD" id="55120"/>
<organism evidence="5 6">
    <name type="scientific">Ceratina calcarata</name>
    <dbReference type="NCBI Taxonomy" id="156304"/>
    <lineage>
        <taxon>Eukaryota</taxon>
        <taxon>Metazoa</taxon>
        <taxon>Ecdysozoa</taxon>
        <taxon>Arthropoda</taxon>
        <taxon>Hexapoda</taxon>
        <taxon>Insecta</taxon>
        <taxon>Pterygota</taxon>
        <taxon>Neoptera</taxon>
        <taxon>Endopterygota</taxon>
        <taxon>Hymenoptera</taxon>
        <taxon>Apocrita</taxon>
        <taxon>Aculeata</taxon>
        <taxon>Apoidea</taxon>
        <taxon>Anthophila</taxon>
        <taxon>Apidae</taxon>
        <taxon>Ceratina</taxon>
        <taxon>Zadontomerus</taxon>
    </lineage>
</organism>
<evidence type="ECO:0000256" key="1">
    <source>
        <dbReference type="ARBA" id="ARBA00022771"/>
    </source>
</evidence>
<dbReference type="InterPro" id="IPR044037">
    <property type="entry name" value="FANCL_d3"/>
</dbReference>